<accession>A0A397IXC8</accession>
<gene>
    <name evidence="2" type="ORF">Glove_141g30</name>
</gene>
<dbReference type="Proteomes" id="UP000266861">
    <property type="component" value="Unassembled WGS sequence"/>
</dbReference>
<name>A0A397IXC8_9GLOM</name>
<evidence type="ECO:0000313" key="3">
    <source>
        <dbReference type="Proteomes" id="UP000266861"/>
    </source>
</evidence>
<comment type="caution">
    <text evidence="2">The sequence shown here is derived from an EMBL/GenBank/DDBJ whole genome shotgun (WGS) entry which is preliminary data.</text>
</comment>
<dbReference type="STRING" id="1348612.A0A397IXC8"/>
<dbReference type="OrthoDB" id="6152204at2759"/>
<feature type="compositionally biased region" description="Polar residues" evidence="1">
    <location>
        <begin position="10"/>
        <end position="20"/>
    </location>
</feature>
<organism evidence="2 3">
    <name type="scientific">Diversispora epigaea</name>
    <dbReference type="NCBI Taxonomy" id="1348612"/>
    <lineage>
        <taxon>Eukaryota</taxon>
        <taxon>Fungi</taxon>
        <taxon>Fungi incertae sedis</taxon>
        <taxon>Mucoromycota</taxon>
        <taxon>Glomeromycotina</taxon>
        <taxon>Glomeromycetes</taxon>
        <taxon>Diversisporales</taxon>
        <taxon>Diversisporaceae</taxon>
        <taxon>Diversispora</taxon>
    </lineage>
</organism>
<evidence type="ECO:0000313" key="2">
    <source>
        <dbReference type="EMBL" id="RHZ79717.1"/>
    </source>
</evidence>
<sequence length="681" mass="79662">MASDNEYDSNQENTFNNNKHYITEDSTYPLDNKILYKETVNNITKRSFNYVIIKEGVYLNESETLNKKRKLKHYKIPYDYIVETTWGRTTKKRTVRCEIDYNNNTCTFQFRIKYGTNFQDVVSSEKSPSNVASIYEKTLNPNTKTAISGPLLFGLQLSSVQKERESKRRGNLIKPAQNCVSSTLEKRAKKIATKVQSSFKNDINKIYHPLDKVTLNTIEFSVNQMEYQVNFGSKNKIKEDNHIQSVVKAIDRGQISRDSYRDLTATDYHLIREYSISNKRIEITKHMNQVIKFSLVNVKENNNFDNLENLEFEEPHITNTDIIREVSNIIGIGVNRSAKDILCYIIPHLQKKQVLDSSNPIIHLRISDYHYTVALYPGAEKYNTLKFMLSSFLKELHSFKDNGLELNGILWKFELYFSSDWKFLTICLGLNGANSKYFCPWCSCSKDQIGDLSKDWNIEKNIDEISKNYININGLFNDLTRKVIMDEMQRLKVPFYFWENKESKNWEYTSLVGDDKEIVLKFFNLELLFRPSRANLIRKLWDEFYNLYCDIKDKMTDPIQLKKKAYNWLSLFLTPPQGKFGDSNFVQGLYMPNQITPYIHAVIYHGWELLKINQQWGLKAFSLSTFFRKTLKNGGNPLKKKSAIEEIIEYENPCNNFSRGSISSIWFWKSQFHGIGSIQTT</sequence>
<reference evidence="2 3" key="1">
    <citation type="submission" date="2018-08" db="EMBL/GenBank/DDBJ databases">
        <title>Genome and evolution of the arbuscular mycorrhizal fungus Diversispora epigaea (formerly Glomus versiforme) and its bacterial endosymbionts.</title>
        <authorList>
            <person name="Sun X."/>
            <person name="Fei Z."/>
            <person name="Harrison M."/>
        </authorList>
    </citation>
    <scope>NUCLEOTIDE SEQUENCE [LARGE SCALE GENOMIC DNA]</scope>
    <source>
        <strain evidence="2 3">IT104</strain>
    </source>
</reference>
<dbReference type="EMBL" id="PQFF01000132">
    <property type="protein sequence ID" value="RHZ79717.1"/>
    <property type="molecule type" value="Genomic_DNA"/>
</dbReference>
<proteinExistence type="predicted"/>
<keyword evidence="3" id="KW-1185">Reference proteome</keyword>
<dbReference type="PANTHER" id="PTHR31424">
    <property type="entry name" value="PROTEIN CBG23806"/>
    <property type="match status" value="1"/>
</dbReference>
<dbReference type="AlphaFoldDB" id="A0A397IXC8"/>
<feature type="region of interest" description="Disordered" evidence="1">
    <location>
        <begin position="1"/>
        <end position="20"/>
    </location>
</feature>
<protein>
    <submittedName>
        <fullName evidence="2">Uncharacterized protein</fullName>
    </submittedName>
</protein>
<evidence type="ECO:0000256" key="1">
    <source>
        <dbReference type="SAM" id="MobiDB-lite"/>
    </source>
</evidence>
<dbReference type="PANTHER" id="PTHR31424:SF5">
    <property type="entry name" value="APPLE DOMAIN-CONTAINING PROTEIN"/>
    <property type="match status" value="1"/>
</dbReference>